<proteinExistence type="predicted"/>
<evidence type="ECO:0000313" key="1">
    <source>
        <dbReference type="EMBL" id="CAG5079005.1"/>
    </source>
</evidence>
<evidence type="ECO:0000313" key="2">
    <source>
        <dbReference type="Proteomes" id="UP001158576"/>
    </source>
</evidence>
<protein>
    <submittedName>
        <fullName evidence="1">Oidioi.mRNA.OKI2018_I69.PAR.g9144.t1.cds</fullName>
    </submittedName>
</protein>
<organism evidence="1 2">
    <name type="scientific">Oikopleura dioica</name>
    <name type="common">Tunicate</name>
    <dbReference type="NCBI Taxonomy" id="34765"/>
    <lineage>
        <taxon>Eukaryota</taxon>
        <taxon>Metazoa</taxon>
        <taxon>Chordata</taxon>
        <taxon>Tunicata</taxon>
        <taxon>Appendicularia</taxon>
        <taxon>Copelata</taxon>
        <taxon>Oikopleuridae</taxon>
        <taxon>Oikopleura</taxon>
    </lineage>
</organism>
<keyword evidence="2" id="KW-1185">Reference proteome</keyword>
<accession>A0ABN7RNE4</accession>
<gene>
    <name evidence="1" type="ORF">OKIOD_LOCUS702</name>
</gene>
<dbReference type="Proteomes" id="UP001158576">
    <property type="component" value="Chromosome PAR"/>
</dbReference>
<dbReference type="EMBL" id="OU015568">
    <property type="protein sequence ID" value="CAG5079005.1"/>
    <property type="molecule type" value="Genomic_DNA"/>
</dbReference>
<reference evidence="1 2" key="1">
    <citation type="submission" date="2021-04" db="EMBL/GenBank/DDBJ databases">
        <authorList>
            <person name="Bliznina A."/>
        </authorList>
    </citation>
    <scope>NUCLEOTIDE SEQUENCE [LARGE SCALE GENOMIC DNA]</scope>
</reference>
<name>A0ABN7RNE4_OIKDI</name>
<sequence>MRLAAIFAAPALGQNYFYSDYGLFGSSNNGAKFGSTYTSAENTKQAQGNGKFCHSTADKLIYRWDRSKYGYFSYYNRVECVGEEFYCFIEERAHFGQVYGIKAGCAQMMNHPQVKRPTTPALQQWNNREAGRGRGFKNSGDSDTLNVFYGVGGCMAMSAQNQQDHLDSSVDTFNNNNYHKQFDWYQAQCLRLETNADNSKQKDLLPFGVSVCRACCIAGADVETDYSANNKNPCNFLPYASSGEPAIPTYGNFDCFVNANQTTACVTNTAVDDCLICNKEIVPSLEMISYSSTAPVSLFTAAANHACATSPCTPAVNKVRGRDI</sequence>